<organism evidence="2 3">
    <name type="scientific">Galdieria yellowstonensis</name>
    <dbReference type="NCBI Taxonomy" id="3028027"/>
    <lineage>
        <taxon>Eukaryota</taxon>
        <taxon>Rhodophyta</taxon>
        <taxon>Bangiophyceae</taxon>
        <taxon>Galdieriales</taxon>
        <taxon>Galdieriaceae</taxon>
        <taxon>Galdieria</taxon>
    </lineage>
</organism>
<accession>A0AAV9IEY6</accession>
<keyword evidence="3" id="KW-1185">Reference proteome</keyword>
<dbReference type="AlphaFoldDB" id="A0AAV9IEY6"/>
<comment type="caution">
    <text evidence="2">The sequence shown here is derived from an EMBL/GenBank/DDBJ whole genome shotgun (WGS) entry which is preliminary data.</text>
</comment>
<evidence type="ECO:0000256" key="1">
    <source>
        <dbReference type="SAM" id="MobiDB-lite"/>
    </source>
</evidence>
<dbReference type="EMBL" id="JANCYU010000033">
    <property type="protein sequence ID" value="KAK4525776.1"/>
    <property type="molecule type" value="Genomic_DNA"/>
</dbReference>
<feature type="region of interest" description="Disordered" evidence="1">
    <location>
        <begin position="121"/>
        <end position="149"/>
    </location>
</feature>
<dbReference type="Proteomes" id="UP001300502">
    <property type="component" value="Unassembled WGS sequence"/>
</dbReference>
<sequence>MESKKLVESSRDGNYFSSDKFRQVHERLVEERQSRLFWKTPEYSQLYSLLLRGSKPSTKVKQSLFHSKDFIAGRIVPHISYIPDEVENEDSTLYGLLRCWVYGSSVDELYAVKDETKFVQLQSPPEDELQSDESCASHRPNDGVSPSSLKNVTAKQLLEEHLIRWKGCRKDLARRIRTKRMQVSRSLRGQELLERIQITQKK</sequence>
<gene>
    <name evidence="2" type="ORF">GAYE_SCF16G3685</name>
</gene>
<evidence type="ECO:0000313" key="3">
    <source>
        <dbReference type="Proteomes" id="UP001300502"/>
    </source>
</evidence>
<name>A0AAV9IEY6_9RHOD</name>
<evidence type="ECO:0000313" key="2">
    <source>
        <dbReference type="EMBL" id="KAK4525776.1"/>
    </source>
</evidence>
<protein>
    <submittedName>
        <fullName evidence="2">Uncharacterized protein</fullName>
    </submittedName>
</protein>
<proteinExistence type="predicted"/>
<reference evidence="2 3" key="1">
    <citation type="submission" date="2022-07" db="EMBL/GenBank/DDBJ databases">
        <title>Genome-wide signatures of adaptation to extreme environments.</title>
        <authorList>
            <person name="Cho C.H."/>
            <person name="Yoon H.S."/>
        </authorList>
    </citation>
    <scope>NUCLEOTIDE SEQUENCE [LARGE SCALE GENOMIC DNA]</scope>
    <source>
        <strain evidence="2 3">108.79 E11</strain>
    </source>
</reference>